<keyword evidence="1" id="KW-0472">Membrane</keyword>
<feature type="transmembrane region" description="Helical" evidence="1">
    <location>
        <begin position="62"/>
        <end position="82"/>
    </location>
</feature>
<keyword evidence="1" id="KW-0812">Transmembrane</keyword>
<dbReference type="AlphaFoldDB" id="A0A0S4XNJ8"/>
<feature type="transmembrane region" description="Helical" evidence="1">
    <location>
        <begin position="37"/>
        <end position="55"/>
    </location>
</feature>
<dbReference type="EMBL" id="FAXN01000039">
    <property type="protein sequence ID" value="CUV65564.1"/>
    <property type="molecule type" value="Genomic_DNA"/>
</dbReference>
<protein>
    <submittedName>
        <fullName evidence="2">Putative integral membrane protein</fullName>
    </submittedName>
</protein>
<proteinExistence type="predicted"/>
<feature type="transmembrane region" description="Helical" evidence="1">
    <location>
        <begin position="189"/>
        <end position="206"/>
    </location>
</feature>
<dbReference type="Pfam" id="PF09997">
    <property type="entry name" value="DUF2238"/>
    <property type="match status" value="1"/>
</dbReference>
<organism evidence="2">
    <name type="scientific">Sulfurovum sp. enrichment culture clone C5</name>
    <dbReference type="NCBI Taxonomy" id="497650"/>
    <lineage>
        <taxon>Bacteria</taxon>
        <taxon>Pseudomonadati</taxon>
        <taxon>Campylobacterota</taxon>
        <taxon>Epsilonproteobacteria</taxon>
        <taxon>Campylobacterales</taxon>
        <taxon>Sulfurovaceae</taxon>
        <taxon>Sulfurovum</taxon>
        <taxon>environmental samples</taxon>
    </lineage>
</organism>
<reference evidence="2" key="1">
    <citation type="submission" date="2015-11" db="EMBL/GenBank/DDBJ databases">
        <authorList>
            <person name="Zhang Y."/>
            <person name="Guo Z."/>
        </authorList>
    </citation>
    <scope>NUCLEOTIDE SEQUENCE</scope>
    <source>
        <strain evidence="2">BN30871</strain>
    </source>
</reference>
<keyword evidence="1" id="KW-1133">Transmembrane helix</keyword>
<feature type="transmembrane region" description="Helical" evidence="1">
    <location>
        <begin position="7"/>
        <end position="25"/>
    </location>
</feature>
<evidence type="ECO:0000256" key="1">
    <source>
        <dbReference type="SAM" id="Phobius"/>
    </source>
</evidence>
<evidence type="ECO:0000313" key="2">
    <source>
        <dbReference type="EMBL" id="CUV65564.1"/>
    </source>
</evidence>
<gene>
    <name evidence="2" type="ORF">BN3087_390015</name>
</gene>
<sequence length="211" mass="24949">MLNNKNITIWFKYTLFVLFVITWIWSSISPFSRHDWILENILVIMILAVLILTYKKFKFSDASYIMITIFLILHEFGAHYTYSLVPYDEWLNYNFGFTINGLMGWERNHFDRFIHLIFGILWAYPAKEFFARKLSLNNNWSWFFALESVMSFSLLYELIEWLVAVVFGGELGMQYLGTQGDIWDAHKDMLLATLGAMVPIVIAIIIKKLKR</sequence>
<feature type="transmembrane region" description="Helical" evidence="1">
    <location>
        <begin position="142"/>
        <end position="169"/>
    </location>
</feature>
<accession>A0A0S4XNJ8</accession>
<dbReference type="InterPro" id="IPR058534">
    <property type="entry name" value="YjdF"/>
</dbReference>
<feature type="transmembrane region" description="Helical" evidence="1">
    <location>
        <begin position="113"/>
        <end position="130"/>
    </location>
</feature>
<dbReference type="PIRSF" id="PIRSF020606">
    <property type="entry name" value="UCP020606"/>
    <property type="match status" value="1"/>
</dbReference>
<dbReference type="InterPro" id="IPR014509">
    <property type="entry name" value="YjdF-like"/>
</dbReference>
<name>A0A0S4XNJ8_9BACT</name>